<dbReference type="GO" id="GO:0009014">
    <property type="term" value="F:succinyl-diaminopimelate desuccinylase activity"/>
    <property type="evidence" value="ECO:0007669"/>
    <property type="project" value="UniProtKB-UniRule"/>
</dbReference>
<evidence type="ECO:0000313" key="18">
    <source>
        <dbReference type="Proteomes" id="UP000288012"/>
    </source>
</evidence>
<evidence type="ECO:0000256" key="9">
    <source>
        <dbReference type="ARBA" id="ARBA00022833"/>
    </source>
</evidence>
<keyword evidence="6 15" id="KW-0028">Amino-acid biosynthesis</keyword>
<evidence type="ECO:0000256" key="8">
    <source>
        <dbReference type="ARBA" id="ARBA00022801"/>
    </source>
</evidence>
<dbReference type="EC" id="3.5.1.18" evidence="4 15"/>
<sequence>MTEIRELLAALISFPSITPRDEGCQEYMIAYLEKAGFQCQRFNCDPVANFFACYGTHGPLLLFAGHSDVVPAGDRAKWARDPFALTEENGVLFGRGTADMKGSLACMMTAASHFIKKYPDFPGRLGFLITSGEEGDQFDLGTPYVMAHLKEQGIHPDYCIVGEPSSSKMVGDVIKIGRRGSLTAKIVVHGKQGHVAYPHLAENPIHKVIPALQELTAYAWDAGNRYFPPTSLQITHIEAGGQAGNIIPGTLTLQFNLRYSTEQTAKLIEQQVQACFSRYDLNAEITWRLNGEPFLTDHGRLLDCTLKSIKFHMDFAPELSTSGGTSDGRFIAPYGVEVIELGPVNETIHQINECVSLNELLKLGDIYYTICEELFAV</sequence>
<comment type="similarity">
    <text evidence="2 15">Belongs to the peptidase M20A family. DapE subfamily.</text>
</comment>
<comment type="function">
    <text evidence="15">Catalyzes the hydrolysis of N-succinyl-L,L-diaminopimelic acid (SDAP), forming succinate and LL-2,6-diaminopimelate (DAP), an intermediate involved in the bacterial biosynthesis of lysine and meso-diaminopimelic acid, an essential component of bacterial cell walls.</text>
</comment>
<evidence type="ECO:0000256" key="1">
    <source>
        <dbReference type="ARBA" id="ARBA00005130"/>
    </source>
</evidence>
<feature type="binding site" evidence="15">
    <location>
        <position position="99"/>
    </location>
    <ligand>
        <name>Zn(2+)</name>
        <dbReference type="ChEBI" id="CHEBI:29105"/>
        <label>1</label>
    </ligand>
</feature>
<evidence type="ECO:0000256" key="11">
    <source>
        <dbReference type="ARBA" id="ARBA00023154"/>
    </source>
</evidence>
<keyword evidence="8 15" id="KW-0378">Hydrolase</keyword>
<evidence type="ECO:0000256" key="10">
    <source>
        <dbReference type="ARBA" id="ARBA00022915"/>
    </source>
</evidence>
<dbReference type="Pfam" id="PF07687">
    <property type="entry name" value="M20_dimer"/>
    <property type="match status" value="1"/>
</dbReference>
<organism evidence="17 18">
    <name type="scientific">Legionella septentrionalis</name>
    <dbReference type="NCBI Taxonomy" id="2498109"/>
    <lineage>
        <taxon>Bacteria</taxon>
        <taxon>Pseudomonadati</taxon>
        <taxon>Pseudomonadota</taxon>
        <taxon>Gammaproteobacteria</taxon>
        <taxon>Legionellales</taxon>
        <taxon>Legionellaceae</taxon>
        <taxon>Legionella</taxon>
    </lineage>
</organism>
<proteinExistence type="inferred from homology"/>
<dbReference type="GO" id="GO:0008270">
    <property type="term" value="F:zinc ion binding"/>
    <property type="evidence" value="ECO:0007669"/>
    <property type="project" value="UniProtKB-UniRule"/>
</dbReference>
<evidence type="ECO:0000256" key="3">
    <source>
        <dbReference type="ARBA" id="ARBA00011738"/>
    </source>
</evidence>
<feature type="domain" description="Peptidase M20 dimerisation" evidence="16">
    <location>
        <begin position="176"/>
        <end position="279"/>
    </location>
</feature>
<comment type="cofactor">
    <cofactor evidence="15">
        <name>Zn(2+)</name>
        <dbReference type="ChEBI" id="CHEBI:29105"/>
    </cofactor>
    <cofactor evidence="15">
        <name>Co(2+)</name>
        <dbReference type="ChEBI" id="CHEBI:48828"/>
    </cofactor>
    <text evidence="15">Binds 2 Zn(2+) or Co(2+) ions per subunit.</text>
</comment>
<keyword evidence="11 15" id="KW-0457">Lysine biosynthesis</keyword>
<dbReference type="InterPro" id="IPR036264">
    <property type="entry name" value="Bact_exopeptidase_dim_dom"/>
</dbReference>
<dbReference type="GO" id="GO:0009089">
    <property type="term" value="P:lysine biosynthetic process via diaminopimelate"/>
    <property type="evidence" value="ECO:0007669"/>
    <property type="project" value="UniProtKB-UniRule"/>
</dbReference>
<dbReference type="InterPro" id="IPR002933">
    <property type="entry name" value="Peptidase_M20"/>
</dbReference>
<evidence type="ECO:0000256" key="5">
    <source>
        <dbReference type="ARBA" id="ARBA00022391"/>
    </source>
</evidence>
<reference evidence="17 18" key="1">
    <citation type="submission" date="2018-12" db="EMBL/GenBank/DDBJ databases">
        <title>Legionella sp,whole genome shotgun sequence.</title>
        <authorList>
            <person name="Wu H."/>
        </authorList>
    </citation>
    <scope>NUCLEOTIDE SEQUENCE [LARGE SCALE GENOMIC DNA]</scope>
    <source>
        <strain evidence="18">km714</strain>
    </source>
</reference>
<dbReference type="Gene3D" id="3.30.70.360">
    <property type="match status" value="1"/>
</dbReference>
<dbReference type="InterPro" id="IPR050072">
    <property type="entry name" value="Peptidase_M20A"/>
</dbReference>
<keyword evidence="12 15" id="KW-0170">Cobalt</keyword>
<dbReference type="AlphaFoldDB" id="A0A3S0XRV3"/>
<dbReference type="RefSeq" id="WP_127111542.1">
    <property type="nucleotide sequence ID" value="NZ_RZGR01000044.1"/>
</dbReference>
<gene>
    <name evidence="15" type="primary">dapE</name>
    <name evidence="17" type="ORF">EKM59_10930</name>
</gene>
<dbReference type="UniPathway" id="UPA00034">
    <property type="reaction ID" value="UER00021"/>
</dbReference>
<evidence type="ECO:0000256" key="7">
    <source>
        <dbReference type="ARBA" id="ARBA00022723"/>
    </source>
</evidence>
<evidence type="ECO:0000256" key="14">
    <source>
        <dbReference type="ARBA" id="ARBA00051301"/>
    </source>
</evidence>
<dbReference type="NCBIfam" id="NF009557">
    <property type="entry name" value="PRK13009.1"/>
    <property type="match status" value="1"/>
</dbReference>
<evidence type="ECO:0000256" key="13">
    <source>
        <dbReference type="ARBA" id="ARBA00031891"/>
    </source>
</evidence>
<name>A0A3S0XRV3_9GAMM</name>
<comment type="catalytic activity">
    <reaction evidence="14 15">
        <text>N-succinyl-(2S,6S)-2,6-diaminopimelate + H2O = (2S,6S)-2,6-diaminopimelate + succinate</text>
        <dbReference type="Rhea" id="RHEA:22608"/>
        <dbReference type="ChEBI" id="CHEBI:15377"/>
        <dbReference type="ChEBI" id="CHEBI:30031"/>
        <dbReference type="ChEBI" id="CHEBI:57609"/>
        <dbReference type="ChEBI" id="CHEBI:58087"/>
        <dbReference type="EC" id="3.5.1.18"/>
    </reaction>
</comment>
<keyword evidence="18" id="KW-1185">Reference proteome</keyword>
<dbReference type="GO" id="GO:0008777">
    <property type="term" value="F:acetylornithine deacetylase activity"/>
    <property type="evidence" value="ECO:0007669"/>
    <property type="project" value="TreeGrafter"/>
</dbReference>
<feature type="binding site" evidence="15">
    <location>
        <position position="134"/>
    </location>
    <ligand>
        <name>Zn(2+)</name>
        <dbReference type="ChEBI" id="CHEBI:29105"/>
        <label>2</label>
    </ligand>
</feature>
<dbReference type="NCBIfam" id="TIGR01246">
    <property type="entry name" value="dapE_proteo"/>
    <property type="match status" value="1"/>
</dbReference>
<evidence type="ECO:0000256" key="4">
    <source>
        <dbReference type="ARBA" id="ARBA00011921"/>
    </source>
</evidence>
<dbReference type="CDD" id="cd03891">
    <property type="entry name" value="M20_DapE_proteobac"/>
    <property type="match status" value="1"/>
</dbReference>
<feature type="binding site" evidence="15">
    <location>
        <position position="66"/>
    </location>
    <ligand>
        <name>Zn(2+)</name>
        <dbReference type="ChEBI" id="CHEBI:29105"/>
        <label>1</label>
    </ligand>
</feature>
<feature type="binding site" evidence="15">
    <location>
        <position position="163"/>
    </location>
    <ligand>
        <name>Zn(2+)</name>
        <dbReference type="ChEBI" id="CHEBI:29105"/>
        <label>1</label>
    </ligand>
</feature>
<accession>A0A3S0XRV3</accession>
<comment type="subunit">
    <text evidence="3 15">Homodimer.</text>
</comment>
<dbReference type="InterPro" id="IPR011650">
    <property type="entry name" value="Peptidase_M20_dimer"/>
</dbReference>
<dbReference type="GO" id="GO:0006526">
    <property type="term" value="P:L-arginine biosynthetic process"/>
    <property type="evidence" value="ECO:0007669"/>
    <property type="project" value="TreeGrafter"/>
</dbReference>
<keyword evidence="7 15" id="KW-0479">Metal-binding</keyword>
<comment type="caution">
    <text evidence="17">The sequence shown here is derived from an EMBL/GenBank/DDBJ whole genome shotgun (WGS) entry which is preliminary data.</text>
</comment>
<evidence type="ECO:0000256" key="6">
    <source>
        <dbReference type="ARBA" id="ARBA00022605"/>
    </source>
</evidence>
<feature type="active site" description="Proton acceptor" evidence="15">
    <location>
        <position position="133"/>
    </location>
</feature>
<evidence type="ECO:0000256" key="15">
    <source>
        <dbReference type="HAMAP-Rule" id="MF_01690"/>
    </source>
</evidence>
<feature type="binding site" evidence="15">
    <location>
        <position position="99"/>
    </location>
    <ligand>
        <name>Zn(2+)</name>
        <dbReference type="ChEBI" id="CHEBI:29105"/>
        <label>2</label>
    </ligand>
</feature>
<dbReference type="PROSITE" id="PS00758">
    <property type="entry name" value="ARGE_DAPE_CPG2_1"/>
    <property type="match status" value="1"/>
</dbReference>
<dbReference type="EMBL" id="RZGR01000044">
    <property type="protein sequence ID" value="RUQ80993.1"/>
    <property type="molecule type" value="Genomic_DNA"/>
</dbReference>
<dbReference type="Gene3D" id="1.10.150.900">
    <property type="match status" value="1"/>
</dbReference>
<dbReference type="SUPFAM" id="SSF55031">
    <property type="entry name" value="Bacterial exopeptidase dimerisation domain"/>
    <property type="match status" value="1"/>
</dbReference>
<dbReference type="InterPro" id="IPR001261">
    <property type="entry name" value="ArgE/DapE_CS"/>
</dbReference>
<dbReference type="Pfam" id="PF01546">
    <property type="entry name" value="Peptidase_M20"/>
    <property type="match status" value="1"/>
</dbReference>
<evidence type="ECO:0000313" key="17">
    <source>
        <dbReference type="EMBL" id="RUQ80993.1"/>
    </source>
</evidence>
<feature type="active site" evidence="15">
    <location>
        <position position="68"/>
    </location>
</feature>
<dbReference type="SUPFAM" id="SSF53187">
    <property type="entry name" value="Zn-dependent exopeptidases"/>
    <property type="match status" value="1"/>
</dbReference>
<keyword evidence="10 15" id="KW-0220">Diaminopimelate biosynthesis</keyword>
<evidence type="ECO:0000256" key="2">
    <source>
        <dbReference type="ARBA" id="ARBA00006746"/>
    </source>
</evidence>
<evidence type="ECO:0000256" key="12">
    <source>
        <dbReference type="ARBA" id="ARBA00023285"/>
    </source>
</evidence>
<dbReference type="InterPro" id="IPR005941">
    <property type="entry name" value="DapE_proteobac"/>
</dbReference>
<protein>
    <recommendedName>
        <fullName evidence="5 15">Succinyl-diaminopimelate desuccinylase</fullName>
        <shortName evidence="15">SDAP desuccinylase</shortName>
        <ecNumber evidence="4 15">3.5.1.18</ecNumber>
    </recommendedName>
    <alternativeName>
        <fullName evidence="13 15">N-succinyl-LL-2,6-diaminoheptanedioate amidohydrolase</fullName>
    </alternativeName>
</protein>
<dbReference type="HAMAP" id="MF_01690">
    <property type="entry name" value="DapE"/>
    <property type="match status" value="1"/>
</dbReference>
<dbReference type="PANTHER" id="PTHR43808">
    <property type="entry name" value="ACETYLORNITHINE DEACETYLASE"/>
    <property type="match status" value="1"/>
</dbReference>
<evidence type="ECO:0000259" key="16">
    <source>
        <dbReference type="Pfam" id="PF07687"/>
    </source>
</evidence>
<comment type="pathway">
    <text evidence="1 15">Amino-acid biosynthesis; L-lysine biosynthesis via DAP pathway; LL-2,6-diaminopimelate from (S)-tetrahydrodipicolinate (succinylase route): step 3/3.</text>
</comment>
<keyword evidence="9 15" id="KW-0862">Zinc</keyword>
<dbReference type="GO" id="GO:0019877">
    <property type="term" value="P:diaminopimelate biosynthetic process"/>
    <property type="evidence" value="ECO:0007669"/>
    <property type="project" value="UniProtKB-UniRule"/>
</dbReference>
<dbReference type="Gene3D" id="3.40.630.10">
    <property type="entry name" value="Zn peptidases"/>
    <property type="match status" value="1"/>
</dbReference>
<dbReference type="PANTHER" id="PTHR43808:SF31">
    <property type="entry name" value="N-ACETYL-L-CITRULLINE DEACETYLASE"/>
    <property type="match status" value="1"/>
</dbReference>
<dbReference type="PROSITE" id="PS00759">
    <property type="entry name" value="ARGE_DAPE_CPG2_2"/>
    <property type="match status" value="1"/>
</dbReference>
<feature type="binding site" evidence="15">
    <location>
        <position position="349"/>
    </location>
    <ligand>
        <name>Zn(2+)</name>
        <dbReference type="ChEBI" id="CHEBI:29105"/>
        <label>2</label>
    </ligand>
</feature>
<dbReference type="GO" id="GO:0050897">
    <property type="term" value="F:cobalt ion binding"/>
    <property type="evidence" value="ECO:0007669"/>
    <property type="project" value="UniProtKB-UniRule"/>
</dbReference>
<dbReference type="Proteomes" id="UP000288012">
    <property type="component" value="Unassembled WGS sequence"/>
</dbReference>